<feature type="region of interest" description="Disordered" evidence="1">
    <location>
        <begin position="111"/>
        <end position="132"/>
    </location>
</feature>
<dbReference type="Proteomes" id="UP000077857">
    <property type="component" value="Unassembled WGS sequence"/>
</dbReference>
<gene>
    <name evidence="2" type="ORF">A1507_01405</name>
</gene>
<evidence type="ECO:0000256" key="1">
    <source>
        <dbReference type="SAM" id="MobiDB-lite"/>
    </source>
</evidence>
<evidence type="ECO:0000313" key="3">
    <source>
        <dbReference type="Proteomes" id="UP000077857"/>
    </source>
</evidence>
<dbReference type="AlphaFoldDB" id="A0A177N7L7"/>
<evidence type="ECO:0008006" key="4">
    <source>
        <dbReference type="Google" id="ProtNLM"/>
    </source>
</evidence>
<dbReference type="SUPFAM" id="SSF53098">
    <property type="entry name" value="Ribonuclease H-like"/>
    <property type="match status" value="1"/>
</dbReference>
<name>A0A177N7L7_9GAMM</name>
<organism evidence="2 3">
    <name type="scientific">Methylomonas koyamae</name>
    <dbReference type="NCBI Taxonomy" id="702114"/>
    <lineage>
        <taxon>Bacteria</taxon>
        <taxon>Pseudomonadati</taxon>
        <taxon>Pseudomonadota</taxon>
        <taxon>Gammaproteobacteria</taxon>
        <taxon>Methylococcales</taxon>
        <taxon>Methylococcaceae</taxon>
        <taxon>Methylomonas</taxon>
    </lineage>
</organism>
<dbReference type="GO" id="GO:0003676">
    <property type="term" value="F:nucleic acid binding"/>
    <property type="evidence" value="ECO:0007669"/>
    <property type="project" value="InterPro"/>
</dbReference>
<reference evidence="2 3" key="1">
    <citation type="submission" date="2016-03" db="EMBL/GenBank/DDBJ databases">
        <authorList>
            <person name="Ploux O."/>
        </authorList>
    </citation>
    <scope>NUCLEOTIDE SEQUENCE [LARGE SCALE GENOMIC DNA]</scope>
    <source>
        <strain evidence="2 3">R-45378</strain>
    </source>
</reference>
<evidence type="ECO:0000313" key="2">
    <source>
        <dbReference type="EMBL" id="OAI13594.1"/>
    </source>
</evidence>
<dbReference type="EMBL" id="LUUJ01000097">
    <property type="protein sequence ID" value="OAI13594.1"/>
    <property type="molecule type" value="Genomic_DNA"/>
</dbReference>
<sequence>MNALMQRMDIDAVYCQPNTGKKMPGHGIYPYLLFGITVDRANQVWTLDTTYIPIGKGFGYLTAVVDWASRKVLAASGVLRLTANRYKGSLTNSRDFTLILDSTVQTIGATSVRHAGRGRGRGGSGDIGRRAL</sequence>
<comment type="caution">
    <text evidence="2">The sequence shown here is derived from an EMBL/GenBank/DDBJ whole genome shotgun (WGS) entry which is preliminary data.</text>
</comment>
<proteinExistence type="predicted"/>
<protein>
    <recommendedName>
        <fullName evidence="4">Integrase catalytic domain-containing protein</fullName>
    </recommendedName>
</protein>
<dbReference type="InterPro" id="IPR012337">
    <property type="entry name" value="RNaseH-like_sf"/>
</dbReference>
<dbReference type="InterPro" id="IPR036397">
    <property type="entry name" value="RNaseH_sf"/>
</dbReference>
<accession>A0A177N7L7</accession>
<dbReference type="Gene3D" id="3.30.420.10">
    <property type="entry name" value="Ribonuclease H-like superfamily/Ribonuclease H"/>
    <property type="match status" value="1"/>
</dbReference>